<dbReference type="PANTHER" id="PTHR21937">
    <property type="entry name" value="CCDC66 DOMAIN-CONTAINING PROTEIN"/>
    <property type="match status" value="1"/>
</dbReference>
<dbReference type="InterPro" id="IPR031440">
    <property type="entry name" value="DUF4670"/>
</dbReference>
<evidence type="ECO:0000256" key="1">
    <source>
        <dbReference type="SAM" id="MobiDB-lite"/>
    </source>
</evidence>
<feature type="compositionally biased region" description="Basic and acidic residues" evidence="1">
    <location>
        <begin position="242"/>
        <end position="264"/>
    </location>
</feature>
<feature type="compositionally biased region" description="Basic and acidic residues" evidence="1">
    <location>
        <begin position="150"/>
        <end position="189"/>
    </location>
</feature>
<feature type="region of interest" description="Disordered" evidence="1">
    <location>
        <begin position="224"/>
        <end position="264"/>
    </location>
</feature>
<reference evidence="3" key="1">
    <citation type="submission" date="2012-07" db="EMBL/GenBank/DDBJ databases">
        <title>Genome of the Chinese tree shrew, a rising model animal genetically related to primates.</title>
        <authorList>
            <person name="Zhang G."/>
            <person name="Fan Y."/>
            <person name="Yao Y."/>
            <person name="Huang Z."/>
        </authorList>
    </citation>
    <scope>NUCLEOTIDE SEQUENCE [LARGE SCALE GENOMIC DNA]</scope>
</reference>
<name>L9KJN3_TUPCH</name>
<organism evidence="2 3">
    <name type="scientific">Tupaia chinensis</name>
    <name type="common">Chinese tree shrew</name>
    <name type="synonym">Tupaia belangeri chinensis</name>
    <dbReference type="NCBI Taxonomy" id="246437"/>
    <lineage>
        <taxon>Eukaryota</taxon>
        <taxon>Metazoa</taxon>
        <taxon>Chordata</taxon>
        <taxon>Craniata</taxon>
        <taxon>Vertebrata</taxon>
        <taxon>Euteleostomi</taxon>
        <taxon>Mammalia</taxon>
        <taxon>Eutheria</taxon>
        <taxon>Euarchontoglires</taxon>
        <taxon>Scandentia</taxon>
        <taxon>Tupaiidae</taxon>
        <taxon>Tupaia</taxon>
    </lineage>
</organism>
<feature type="compositionally biased region" description="Basic and acidic residues" evidence="1">
    <location>
        <begin position="109"/>
        <end position="128"/>
    </location>
</feature>
<protein>
    <submittedName>
        <fullName evidence="2">Uncharacterized protein</fullName>
    </submittedName>
</protein>
<dbReference type="InParanoid" id="L9KJN3"/>
<dbReference type="AlphaFoldDB" id="L9KJN3"/>
<keyword evidence="3" id="KW-1185">Reference proteome</keyword>
<dbReference type="EMBL" id="KB320805">
    <property type="protein sequence ID" value="ELW62704.1"/>
    <property type="molecule type" value="Genomic_DNA"/>
</dbReference>
<accession>L9KJN3</accession>
<dbReference type="PANTHER" id="PTHR21937:SF5">
    <property type="entry name" value="GENE 973-RELATED"/>
    <property type="match status" value="1"/>
</dbReference>
<feature type="compositionally biased region" description="Basic and acidic residues" evidence="1">
    <location>
        <begin position="224"/>
        <end position="235"/>
    </location>
</feature>
<feature type="region of interest" description="Disordered" evidence="1">
    <location>
        <begin position="47"/>
        <end position="189"/>
    </location>
</feature>
<proteinExistence type="predicted"/>
<sequence>MWKQLAPFSHVSEIYREAWEAEVYQIYGFTSWHSLTLGDRDYDVHHLHRGLPGPEPQSPERVGAADTSRPPRERDGEPKPTLFSQQTPASISHEEELIDKAKRRKRTKTDKTKAPKREKERAVYREAEAVVGKRVSTRTEPEKTPNQALLDKKEQEKASRDRLRAERAELRRLEVERKRREQEEQRRLQQEQLERAEKMKEELELEQQRRAEEIRLRKQRREEELQRQEEEERRQQLQRQAAQERARQQQEAFRRKLQELPRNV</sequence>
<gene>
    <name evidence="2" type="ORF">TREES_T100003119</name>
</gene>
<evidence type="ECO:0000313" key="3">
    <source>
        <dbReference type="Proteomes" id="UP000011518"/>
    </source>
</evidence>
<reference evidence="3" key="2">
    <citation type="journal article" date="2013" name="Nat. Commun.">
        <title>Genome of the Chinese tree shrew.</title>
        <authorList>
            <person name="Fan Y."/>
            <person name="Huang Z.Y."/>
            <person name="Cao C.C."/>
            <person name="Chen C.S."/>
            <person name="Chen Y.X."/>
            <person name="Fan D.D."/>
            <person name="He J."/>
            <person name="Hou H.L."/>
            <person name="Hu L."/>
            <person name="Hu X.T."/>
            <person name="Jiang X.T."/>
            <person name="Lai R."/>
            <person name="Lang Y.S."/>
            <person name="Liang B."/>
            <person name="Liao S.G."/>
            <person name="Mu D."/>
            <person name="Ma Y.Y."/>
            <person name="Niu Y.Y."/>
            <person name="Sun X.Q."/>
            <person name="Xia J.Q."/>
            <person name="Xiao J."/>
            <person name="Xiong Z.Q."/>
            <person name="Xu L."/>
            <person name="Yang L."/>
            <person name="Zhang Y."/>
            <person name="Zhao W."/>
            <person name="Zhao X.D."/>
            <person name="Zheng Y.T."/>
            <person name="Zhou J.M."/>
            <person name="Zhu Y.B."/>
            <person name="Zhang G.J."/>
            <person name="Wang J."/>
            <person name="Yao Y.G."/>
        </authorList>
    </citation>
    <scope>NUCLEOTIDE SEQUENCE [LARGE SCALE GENOMIC DNA]</scope>
</reference>
<dbReference type="STRING" id="246437.L9KJN3"/>
<dbReference type="Proteomes" id="UP000011518">
    <property type="component" value="Unassembled WGS sequence"/>
</dbReference>
<evidence type="ECO:0000313" key="2">
    <source>
        <dbReference type="EMBL" id="ELW62704.1"/>
    </source>
</evidence>
<feature type="compositionally biased region" description="Basic and acidic residues" evidence="1">
    <location>
        <begin position="69"/>
        <end position="78"/>
    </location>
</feature>
<dbReference type="Pfam" id="PF15709">
    <property type="entry name" value="DUF4670"/>
    <property type="match status" value="2"/>
</dbReference>